<feature type="non-terminal residue" evidence="15">
    <location>
        <position position="1"/>
    </location>
</feature>
<evidence type="ECO:0000256" key="5">
    <source>
        <dbReference type="ARBA" id="ARBA00022617"/>
    </source>
</evidence>
<dbReference type="InterPro" id="IPR050476">
    <property type="entry name" value="Insect_CytP450_Detox"/>
</dbReference>
<dbReference type="InterPro" id="IPR017972">
    <property type="entry name" value="Cyt_P450_CS"/>
</dbReference>
<dbReference type="PANTHER" id="PTHR24292">
    <property type="entry name" value="CYTOCHROME P450"/>
    <property type="match status" value="1"/>
</dbReference>
<comment type="similarity">
    <text evidence="4 14">Belongs to the cytochrome P450 family.</text>
</comment>
<dbReference type="InterPro" id="IPR002401">
    <property type="entry name" value="Cyt_P450_E_grp-I"/>
</dbReference>
<evidence type="ECO:0000256" key="9">
    <source>
        <dbReference type="ARBA" id="ARBA00023002"/>
    </source>
</evidence>
<comment type="cofactor">
    <cofactor evidence="1 13">
        <name>heme</name>
        <dbReference type="ChEBI" id="CHEBI:30413"/>
    </cofactor>
</comment>
<keyword evidence="6 13" id="KW-0479">Metal-binding</keyword>
<evidence type="ECO:0000256" key="3">
    <source>
        <dbReference type="ARBA" id="ARBA00004406"/>
    </source>
</evidence>
<name>A0A1B6D8L8_9HEMI</name>
<accession>A0A1B6D8L8</accession>
<feature type="binding site" description="axial binding residue" evidence="13">
    <location>
        <position position="75"/>
    </location>
    <ligand>
        <name>heme</name>
        <dbReference type="ChEBI" id="CHEBI:30413"/>
    </ligand>
    <ligandPart>
        <name>Fe</name>
        <dbReference type="ChEBI" id="CHEBI:18248"/>
    </ligandPart>
</feature>
<dbReference type="GO" id="GO:0005789">
    <property type="term" value="C:endoplasmic reticulum membrane"/>
    <property type="evidence" value="ECO:0007669"/>
    <property type="project" value="UniProtKB-SubCell"/>
</dbReference>
<protein>
    <recommendedName>
        <fullName evidence="16">Cytochrome P450</fullName>
    </recommendedName>
</protein>
<keyword evidence="7" id="KW-0256">Endoplasmic reticulum</keyword>
<dbReference type="InterPro" id="IPR001128">
    <property type="entry name" value="Cyt_P450"/>
</dbReference>
<dbReference type="Gene3D" id="1.10.630.10">
    <property type="entry name" value="Cytochrome P450"/>
    <property type="match status" value="1"/>
</dbReference>
<evidence type="ECO:0000256" key="7">
    <source>
        <dbReference type="ARBA" id="ARBA00022824"/>
    </source>
</evidence>
<proteinExistence type="inferred from homology"/>
<dbReference type="PRINTS" id="PR00463">
    <property type="entry name" value="EP450I"/>
</dbReference>
<dbReference type="GO" id="GO:0016705">
    <property type="term" value="F:oxidoreductase activity, acting on paired donors, with incorporation or reduction of molecular oxygen"/>
    <property type="evidence" value="ECO:0007669"/>
    <property type="project" value="InterPro"/>
</dbReference>
<reference evidence="15" key="1">
    <citation type="submission" date="2015-12" db="EMBL/GenBank/DDBJ databases">
        <title>De novo transcriptome assembly of four potential Pierce s Disease insect vectors from Arizona vineyards.</title>
        <authorList>
            <person name="Tassone E.E."/>
        </authorList>
    </citation>
    <scope>NUCLEOTIDE SEQUENCE</scope>
</reference>
<dbReference type="GO" id="GO:0020037">
    <property type="term" value="F:heme binding"/>
    <property type="evidence" value="ECO:0007669"/>
    <property type="project" value="InterPro"/>
</dbReference>
<keyword evidence="8" id="KW-0492">Microsome</keyword>
<evidence type="ECO:0000256" key="11">
    <source>
        <dbReference type="ARBA" id="ARBA00023033"/>
    </source>
</evidence>
<evidence type="ECO:0000256" key="2">
    <source>
        <dbReference type="ARBA" id="ARBA00004174"/>
    </source>
</evidence>
<sequence>PVAPVLFRVCTKAYQIPDTNVVLEQGTEIIIPVSAIHNDPENYSDPEVFNPNRFTNNNYKPSKTYIPFGDGPRICIGMKFAILQIKLVMAKTLSRHTVRLSEKTKLPFVYDPKFFFLRPIGGFWFNFEKRLVL</sequence>
<dbReference type="Pfam" id="PF00067">
    <property type="entry name" value="p450"/>
    <property type="match status" value="1"/>
</dbReference>
<evidence type="ECO:0000256" key="10">
    <source>
        <dbReference type="ARBA" id="ARBA00023004"/>
    </source>
</evidence>
<evidence type="ECO:0000256" key="1">
    <source>
        <dbReference type="ARBA" id="ARBA00001971"/>
    </source>
</evidence>
<evidence type="ECO:0000313" key="15">
    <source>
        <dbReference type="EMBL" id="JAS21996.1"/>
    </source>
</evidence>
<dbReference type="PROSITE" id="PS00086">
    <property type="entry name" value="CYTOCHROME_P450"/>
    <property type="match status" value="1"/>
</dbReference>
<evidence type="ECO:0000256" key="6">
    <source>
        <dbReference type="ARBA" id="ARBA00022723"/>
    </source>
</evidence>
<dbReference type="InterPro" id="IPR036396">
    <property type="entry name" value="Cyt_P450_sf"/>
</dbReference>
<evidence type="ECO:0000256" key="12">
    <source>
        <dbReference type="ARBA" id="ARBA00023136"/>
    </source>
</evidence>
<keyword evidence="9 14" id="KW-0560">Oxidoreductase</keyword>
<dbReference type="PANTHER" id="PTHR24292:SF54">
    <property type="entry name" value="CYP9F3-RELATED"/>
    <property type="match status" value="1"/>
</dbReference>
<evidence type="ECO:0000256" key="4">
    <source>
        <dbReference type="ARBA" id="ARBA00010617"/>
    </source>
</evidence>
<dbReference type="GO" id="GO:0005506">
    <property type="term" value="F:iron ion binding"/>
    <property type="evidence" value="ECO:0007669"/>
    <property type="project" value="InterPro"/>
</dbReference>
<evidence type="ECO:0008006" key="16">
    <source>
        <dbReference type="Google" id="ProtNLM"/>
    </source>
</evidence>
<dbReference type="GO" id="GO:0004497">
    <property type="term" value="F:monooxygenase activity"/>
    <property type="evidence" value="ECO:0007669"/>
    <property type="project" value="UniProtKB-KW"/>
</dbReference>
<organism evidence="15">
    <name type="scientific">Clastoptera arizonana</name>
    <name type="common">Arizona spittle bug</name>
    <dbReference type="NCBI Taxonomy" id="38151"/>
    <lineage>
        <taxon>Eukaryota</taxon>
        <taxon>Metazoa</taxon>
        <taxon>Ecdysozoa</taxon>
        <taxon>Arthropoda</taxon>
        <taxon>Hexapoda</taxon>
        <taxon>Insecta</taxon>
        <taxon>Pterygota</taxon>
        <taxon>Neoptera</taxon>
        <taxon>Paraneoptera</taxon>
        <taxon>Hemiptera</taxon>
        <taxon>Auchenorrhyncha</taxon>
        <taxon>Cercopoidea</taxon>
        <taxon>Clastopteridae</taxon>
        <taxon>Clastoptera</taxon>
    </lineage>
</organism>
<dbReference type="EMBL" id="GEDC01015302">
    <property type="protein sequence ID" value="JAS21996.1"/>
    <property type="molecule type" value="Transcribed_RNA"/>
</dbReference>
<evidence type="ECO:0000256" key="8">
    <source>
        <dbReference type="ARBA" id="ARBA00022848"/>
    </source>
</evidence>
<comment type="subcellular location">
    <subcellularLocation>
        <location evidence="3">Endoplasmic reticulum membrane</location>
        <topology evidence="3">Peripheral membrane protein</topology>
    </subcellularLocation>
    <subcellularLocation>
        <location evidence="2">Microsome membrane</location>
        <topology evidence="2">Peripheral membrane protein</topology>
    </subcellularLocation>
</comment>
<dbReference type="SUPFAM" id="SSF48264">
    <property type="entry name" value="Cytochrome P450"/>
    <property type="match status" value="1"/>
</dbReference>
<keyword evidence="11 14" id="KW-0503">Monooxygenase</keyword>
<evidence type="ECO:0000256" key="14">
    <source>
        <dbReference type="RuleBase" id="RU000461"/>
    </source>
</evidence>
<keyword evidence="12" id="KW-0472">Membrane</keyword>
<evidence type="ECO:0000256" key="13">
    <source>
        <dbReference type="PIRSR" id="PIRSR602401-1"/>
    </source>
</evidence>
<keyword evidence="5 13" id="KW-0349">Heme</keyword>
<dbReference type="AlphaFoldDB" id="A0A1B6D8L8"/>
<keyword evidence="10 13" id="KW-0408">Iron</keyword>
<gene>
    <name evidence="15" type="ORF">g.37722</name>
</gene>